<dbReference type="AlphaFoldDB" id="A0AAE0LCJ1"/>
<proteinExistence type="predicted"/>
<dbReference type="Proteomes" id="UP001190700">
    <property type="component" value="Unassembled WGS sequence"/>
</dbReference>
<organism evidence="2 3">
    <name type="scientific">Cymbomonas tetramitiformis</name>
    <dbReference type="NCBI Taxonomy" id="36881"/>
    <lineage>
        <taxon>Eukaryota</taxon>
        <taxon>Viridiplantae</taxon>
        <taxon>Chlorophyta</taxon>
        <taxon>Pyramimonadophyceae</taxon>
        <taxon>Pyramimonadales</taxon>
        <taxon>Pyramimonadaceae</taxon>
        <taxon>Cymbomonas</taxon>
    </lineage>
</organism>
<evidence type="ECO:0000256" key="1">
    <source>
        <dbReference type="SAM" id="MobiDB-lite"/>
    </source>
</evidence>
<evidence type="ECO:0000313" key="3">
    <source>
        <dbReference type="Proteomes" id="UP001190700"/>
    </source>
</evidence>
<evidence type="ECO:0000313" key="2">
    <source>
        <dbReference type="EMBL" id="KAK3280097.1"/>
    </source>
</evidence>
<accession>A0AAE0LCJ1</accession>
<comment type="caution">
    <text evidence="2">The sequence shown here is derived from an EMBL/GenBank/DDBJ whole genome shotgun (WGS) entry which is preliminary data.</text>
</comment>
<keyword evidence="3" id="KW-1185">Reference proteome</keyword>
<gene>
    <name evidence="2" type="ORF">CYMTET_12050</name>
</gene>
<sequence>MCKLMGLTMQAAVDAGKLGPNNPVVPKHLKSPSIVKTLFRLSAKSVGQPYDDALTHYKALHGCNVKRAEYEGIYCKFHCGKGAHHAEKNKCPVEFIANVRWEDVRAQDTTTIKVLLCPVFKNDPEATGMINACDHSELRTPQKGRTFAQFKTEQNAEAMSAIPEDASTSKMFMRAATGLHIDPAREAGDRVPNKGTIRSQRCRQKLALVSRSENLPQLYKELHDRVNSDGKFIFEMHEFGDCSVIMGYVDGLKAWIKEVETLGPRFVMGMDVSEGIAYNPTPEVGGGTWMKVMAFNLCGGPRHGAESVSAFSPVLVFAKCMDARTVKKILIEIESLLMKNLGMKLAALVHNIVYDHDRAEDLAVCDFPPHKLPGEHMQYVYECILAEKVLPCQVALKDAWHGMNKAILHAKTKLSNVQHGHGVYLIVVLNRAIRHMGDPTLIPLQDGESESARLRRACLIADRAVSFILKVLDAPYFDFIAGSAMPLKPKYKPPPFTIRDHRPPTVENFRLGEEHACPRLPDDADCSASEQPLSVDSVEEDIAQSAKTTEDAELEGSPSVDLNASGNFDPQQCWMMSVDGLGEEWALLYRKCTPEHQRGVHRATLRLGYHMVDGRRKRNQITVDVGPPIPTPDLHEGSVRAPGIFKDDAALHYFYHHMAVWRLEQSSLQGVRPKMSWGVVAAEGYFRRIKSELTKDTLVATILALAGNKTVMRKTVNVV</sequence>
<dbReference type="EMBL" id="LGRX02004539">
    <property type="protein sequence ID" value="KAK3280097.1"/>
    <property type="molecule type" value="Genomic_DNA"/>
</dbReference>
<name>A0AAE0LCJ1_9CHLO</name>
<reference evidence="2 3" key="1">
    <citation type="journal article" date="2015" name="Genome Biol. Evol.">
        <title>Comparative Genomics of a Bacterivorous Green Alga Reveals Evolutionary Causalities and Consequences of Phago-Mixotrophic Mode of Nutrition.</title>
        <authorList>
            <person name="Burns J.A."/>
            <person name="Paasch A."/>
            <person name="Narechania A."/>
            <person name="Kim E."/>
        </authorList>
    </citation>
    <scope>NUCLEOTIDE SEQUENCE [LARGE SCALE GENOMIC DNA]</scope>
    <source>
        <strain evidence="2 3">PLY_AMNH</strain>
    </source>
</reference>
<protein>
    <submittedName>
        <fullName evidence="2">Uncharacterized protein</fullName>
    </submittedName>
</protein>
<feature type="region of interest" description="Disordered" evidence="1">
    <location>
        <begin position="521"/>
        <end position="564"/>
    </location>
</feature>